<feature type="transmembrane region" description="Helical" evidence="1">
    <location>
        <begin position="242"/>
        <end position="265"/>
    </location>
</feature>
<keyword evidence="1" id="KW-0472">Membrane</keyword>
<dbReference type="Proteomes" id="UP000492821">
    <property type="component" value="Unassembled WGS sequence"/>
</dbReference>
<keyword evidence="2" id="KW-1185">Reference proteome</keyword>
<sequence>MPSTCPPPTISPFFFNRYIELFPFLGISLCLAALTDYIIWKKSDSLGTFKYYLLNQAISAQILEVLIIFVNPVLLTPYNAGLAAGIVDNFASYNTCVYGLAIGVCFFINVISSVFITLTNRFIFMFYPDSRRYLENKYTMSGIVIFHFVMYSFAFGIMISTMTSHNQTRFEAARDHPGAMEEYFKFNSFAYISGGELRYFLLRIGLGVAGCLVLLLLISVTFFIVNVFIYKKTATVISKTSKFLIVSSILQALICIVFLMFPLMADSYVTTETLPE</sequence>
<dbReference type="InterPro" id="IPR019422">
    <property type="entry name" value="7TM_GPCR_serpentine_rcpt_Srh"/>
</dbReference>
<dbReference type="WBParaSite" id="Pan_g22849.t1">
    <property type="protein sequence ID" value="Pan_g22849.t1"/>
    <property type="gene ID" value="Pan_g22849"/>
</dbReference>
<feature type="transmembrane region" description="Helical" evidence="1">
    <location>
        <begin position="138"/>
        <end position="159"/>
    </location>
</feature>
<keyword evidence="1" id="KW-0812">Transmembrane</keyword>
<name>A0A7E4VM04_PANRE</name>
<evidence type="ECO:0000256" key="1">
    <source>
        <dbReference type="SAM" id="Phobius"/>
    </source>
</evidence>
<reference evidence="3" key="2">
    <citation type="submission" date="2020-10" db="UniProtKB">
        <authorList>
            <consortium name="WormBaseParasite"/>
        </authorList>
    </citation>
    <scope>IDENTIFICATION</scope>
</reference>
<reference evidence="2" key="1">
    <citation type="journal article" date="2013" name="Genetics">
        <title>The draft genome and transcriptome of Panagrellus redivivus are shaped by the harsh demands of a free-living lifestyle.</title>
        <authorList>
            <person name="Srinivasan J."/>
            <person name="Dillman A.R."/>
            <person name="Macchietto M.G."/>
            <person name="Heikkinen L."/>
            <person name="Lakso M."/>
            <person name="Fracchia K.M."/>
            <person name="Antoshechkin I."/>
            <person name="Mortazavi A."/>
            <person name="Wong G."/>
            <person name="Sternberg P.W."/>
        </authorList>
    </citation>
    <scope>NUCLEOTIDE SEQUENCE [LARGE SCALE GENOMIC DNA]</scope>
    <source>
        <strain evidence="2">MT8872</strain>
    </source>
</reference>
<feature type="transmembrane region" description="Helical" evidence="1">
    <location>
        <begin position="204"/>
        <end position="230"/>
    </location>
</feature>
<organism evidence="2 3">
    <name type="scientific">Panagrellus redivivus</name>
    <name type="common">Microworm</name>
    <dbReference type="NCBI Taxonomy" id="6233"/>
    <lineage>
        <taxon>Eukaryota</taxon>
        <taxon>Metazoa</taxon>
        <taxon>Ecdysozoa</taxon>
        <taxon>Nematoda</taxon>
        <taxon>Chromadorea</taxon>
        <taxon>Rhabditida</taxon>
        <taxon>Tylenchina</taxon>
        <taxon>Panagrolaimomorpha</taxon>
        <taxon>Panagrolaimoidea</taxon>
        <taxon>Panagrolaimidae</taxon>
        <taxon>Panagrellus</taxon>
    </lineage>
</organism>
<dbReference type="Pfam" id="PF10318">
    <property type="entry name" value="7TM_GPCR_Srh"/>
    <property type="match status" value="1"/>
</dbReference>
<proteinExistence type="predicted"/>
<evidence type="ECO:0000313" key="3">
    <source>
        <dbReference type="WBParaSite" id="Pan_g22849.t1"/>
    </source>
</evidence>
<feature type="transmembrane region" description="Helical" evidence="1">
    <location>
        <begin position="21"/>
        <end position="40"/>
    </location>
</feature>
<feature type="transmembrane region" description="Helical" evidence="1">
    <location>
        <begin position="97"/>
        <end position="118"/>
    </location>
</feature>
<accession>A0A7E4VM04</accession>
<keyword evidence="1" id="KW-1133">Transmembrane helix</keyword>
<dbReference type="AlphaFoldDB" id="A0A7E4VM04"/>
<evidence type="ECO:0000313" key="2">
    <source>
        <dbReference type="Proteomes" id="UP000492821"/>
    </source>
</evidence>
<protein>
    <submittedName>
        <fullName evidence="3">7TM_GPCR_Srx domain-containing protein</fullName>
    </submittedName>
</protein>